<evidence type="ECO:0000256" key="9">
    <source>
        <dbReference type="ARBA" id="ARBA00023828"/>
    </source>
</evidence>
<dbReference type="InterPro" id="IPR019787">
    <property type="entry name" value="Znf_PHD-finger"/>
</dbReference>
<evidence type="ECO:0000256" key="2">
    <source>
        <dbReference type="ARBA" id="ARBA00022723"/>
    </source>
</evidence>
<comment type="subcellular location">
    <subcellularLocation>
        <location evidence="1">Nucleus</location>
    </subcellularLocation>
</comment>
<dbReference type="Proteomes" id="UP001620626">
    <property type="component" value="Unassembled WGS sequence"/>
</dbReference>
<keyword evidence="4" id="KW-0862">Zinc</keyword>
<protein>
    <recommendedName>
        <fullName evidence="9">CXXC-type zinc finger protein 1</fullName>
    </recommendedName>
</protein>
<dbReference type="Pfam" id="PF12269">
    <property type="entry name" value="CpG_bind_C"/>
    <property type="match status" value="1"/>
</dbReference>
<feature type="compositionally biased region" description="Polar residues" evidence="10">
    <location>
        <begin position="263"/>
        <end position="274"/>
    </location>
</feature>
<evidence type="ECO:0000256" key="5">
    <source>
        <dbReference type="ARBA" id="ARBA00023015"/>
    </source>
</evidence>
<feature type="region of interest" description="Disordered" evidence="10">
    <location>
        <begin position="511"/>
        <end position="545"/>
    </location>
</feature>
<feature type="domain" description="Zinc finger PHD-type" evidence="11">
    <location>
        <begin position="21"/>
        <end position="67"/>
    </location>
</feature>
<dbReference type="SMART" id="SM00249">
    <property type="entry name" value="PHD"/>
    <property type="match status" value="1"/>
</dbReference>
<evidence type="ECO:0000256" key="6">
    <source>
        <dbReference type="ARBA" id="ARBA00023125"/>
    </source>
</evidence>
<feature type="compositionally biased region" description="Basic residues" evidence="10">
    <location>
        <begin position="310"/>
        <end position="327"/>
    </location>
</feature>
<proteinExistence type="predicted"/>
<dbReference type="PROSITE" id="PS01359">
    <property type="entry name" value="ZF_PHD_1"/>
    <property type="match status" value="1"/>
</dbReference>
<dbReference type="GO" id="GO:0008270">
    <property type="term" value="F:zinc ion binding"/>
    <property type="evidence" value="ECO:0007669"/>
    <property type="project" value="UniProtKB-KW"/>
</dbReference>
<gene>
    <name evidence="12" type="ORF">niasHT_009518</name>
</gene>
<evidence type="ECO:0000313" key="13">
    <source>
        <dbReference type="Proteomes" id="UP001620626"/>
    </source>
</evidence>
<accession>A0ABD2M1V6</accession>
<keyword evidence="8" id="KW-0539">Nucleus</keyword>
<keyword evidence="5" id="KW-0805">Transcription regulation</keyword>
<dbReference type="Gene3D" id="2.60.120.650">
    <property type="entry name" value="Cupin"/>
    <property type="match status" value="1"/>
</dbReference>
<keyword evidence="3" id="KW-0863">Zinc-finger</keyword>
<dbReference type="InterPro" id="IPR019786">
    <property type="entry name" value="Zinc_finger_PHD-type_CS"/>
</dbReference>
<sequence length="756" mass="84471">MANTKKHSKKKEDDGEAEEKHCICDSKDYSTLMICCDYCLIWYHVECVKVTETQAKIFKKFACHFCTAKDPSCVTLHKKWAKGVVMSKHRGSKSGGSAKNKESNAGKEKKGERETKSGGTEKRRRERERSGESSSKTAATTTSSGGGGGTRKSNRTKTDGEESEETRRATPEANAVPPTVPPPMTAQQKHQLELQEANPNLRCKNCIVKRRLGHIKIADKIGCFREKNCGKCFTCCASTTTTTSDDARCCTARICVQVEELLKQQQKMPSSSSAAVDGKTSEETEGEENGGEKRTTAQQMAGGRGERRGGSSKKKGRKPKADKRHRQNQTTAQQQQRKHHRHGGHGTKTAEEQQQATNVQLLRAYENLLRRRQNNANCGGVEGGGTSSRGNRIAQEDLHCHGPGCTNSARVGSKYCSENCGIELAKRRLRLILPQRFNAFFGEAPHTQTENNAHIERIQEQMADINIRLDELDQWKNNVHQFMVVLKSNTFVDNGTTIAMDNDGTIAIGQQQQSTTTTNGAANGDDGDGGNDCHAAENGSEKKKPTMMTAVVKNEDENMLVGCPVCHGEFQMREICKHVHTCFVRSERQTTYGTDYQIPNNQYNLYCEAYNKIDGTFCKRLRYACAEHYRDEYELEVCGCPLGWYKGNSLEFRAMFAASSQQQQQHEEEDVGGYASALSFGDEGFCRQKQKNCRDHKNWAQTAFSLIDNERLNLLNKFDELCEQRRHLQLKLLQRGDILSLFCNNSEPSSSTPITN</sequence>
<dbReference type="EMBL" id="JBICBT010000186">
    <property type="protein sequence ID" value="KAL3121492.1"/>
    <property type="molecule type" value="Genomic_DNA"/>
</dbReference>
<dbReference type="SUPFAM" id="SSF57903">
    <property type="entry name" value="FYVE/PHD zinc finger"/>
    <property type="match status" value="1"/>
</dbReference>
<feature type="region of interest" description="Disordered" evidence="10">
    <location>
        <begin position="263"/>
        <end position="354"/>
    </location>
</feature>
<dbReference type="GO" id="GO:0003677">
    <property type="term" value="F:DNA binding"/>
    <property type="evidence" value="ECO:0007669"/>
    <property type="project" value="UniProtKB-KW"/>
</dbReference>
<evidence type="ECO:0000256" key="4">
    <source>
        <dbReference type="ARBA" id="ARBA00022833"/>
    </source>
</evidence>
<organism evidence="12 13">
    <name type="scientific">Heterodera trifolii</name>
    <dbReference type="NCBI Taxonomy" id="157864"/>
    <lineage>
        <taxon>Eukaryota</taxon>
        <taxon>Metazoa</taxon>
        <taxon>Ecdysozoa</taxon>
        <taxon>Nematoda</taxon>
        <taxon>Chromadorea</taxon>
        <taxon>Rhabditida</taxon>
        <taxon>Tylenchina</taxon>
        <taxon>Tylenchomorpha</taxon>
        <taxon>Tylenchoidea</taxon>
        <taxon>Heteroderidae</taxon>
        <taxon>Heteroderinae</taxon>
        <taxon>Heterodera</taxon>
    </lineage>
</organism>
<dbReference type="Pfam" id="PF00628">
    <property type="entry name" value="PHD"/>
    <property type="match status" value="1"/>
</dbReference>
<evidence type="ECO:0000256" key="10">
    <source>
        <dbReference type="SAM" id="MobiDB-lite"/>
    </source>
</evidence>
<evidence type="ECO:0000256" key="3">
    <source>
        <dbReference type="ARBA" id="ARBA00022771"/>
    </source>
</evidence>
<feature type="compositionally biased region" description="Basic and acidic residues" evidence="10">
    <location>
        <begin position="99"/>
        <end position="131"/>
    </location>
</feature>
<dbReference type="InterPro" id="IPR022056">
    <property type="entry name" value="CpG-bd_C"/>
</dbReference>
<name>A0ABD2M1V6_9BILA</name>
<keyword evidence="13" id="KW-1185">Reference proteome</keyword>
<keyword evidence="6" id="KW-0238">DNA-binding</keyword>
<dbReference type="PANTHER" id="PTHR46174:SF1">
    <property type="entry name" value="CXXC-TYPE ZINC FINGER PROTEIN 1"/>
    <property type="match status" value="1"/>
</dbReference>
<keyword evidence="2" id="KW-0479">Metal-binding</keyword>
<dbReference type="GO" id="GO:0005634">
    <property type="term" value="C:nucleus"/>
    <property type="evidence" value="ECO:0007669"/>
    <property type="project" value="UniProtKB-SubCell"/>
</dbReference>
<feature type="compositionally biased region" description="Low complexity" evidence="10">
    <location>
        <begin position="511"/>
        <end position="524"/>
    </location>
</feature>
<feature type="region of interest" description="Disordered" evidence="10">
    <location>
        <begin position="86"/>
        <end position="185"/>
    </location>
</feature>
<feature type="compositionally biased region" description="Low complexity" evidence="10">
    <location>
        <begin position="132"/>
        <end position="143"/>
    </location>
</feature>
<reference evidence="12 13" key="1">
    <citation type="submission" date="2024-10" db="EMBL/GenBank/DDBJ databases">
        <authorList>
            <person name="Kim D."/>
        </authorList>
    </citation>
    <scope>NUCLEOTIDE SEQUENCE [LARGE SCALE GENOMIC DNA]</scope>
    <source>
        <strain evidence="12">BH-2024</strain>
    </source>
</reference>
<evidence type="ECO:0000256" key="8">
    <source>
        <dbReference type="ARBA" id="ARBA00023242"/>
    </source>
</evidence>
<dbReference type="InterPro" id="IPR001965">
    <property type="entry name" value="Znf_PHD"/>
</dbReference>
<comment type="caution">
    <text evidence="12">The sequence shown here is derived from an EMBL/GenBank/DDBJ whole genome shotgun (WGS) entry which is preliminary data.</text>
</comment>
<dbReference type="InterPro" id="IPR011011">
    <property type="entry name" value="Znf_FYVE_PHD"/>
</dbReference>
<keyword evidence="7" id="KW-0804">Transcription</keyword>
<dbReference type="PANTHER" id="PTHR46174">
    <property type="entry name" value="CXXC-TYPE ZINC FINGER PROTEIN 1"/>
    <property type="match status" value="1"/>
</dbReference>
<evidence type="ECO:0000256" key="7">
    <source>
        <dbReference type="ARBA" id="ARBA00023163"/>
    </source>
</evidence>
<dbReference type="AlphaFoldDB" id="A0ABD2M1V6"/>
<feature type="compositionally biased region" description="Basic and acidic residues" evidence="10">
    <location>
        <begin position="156"/>
        <end position="170"/>
    </location>
</feature>
<feature type="compositionally biased region" description="Basic residues" evidence="10">
    <location>
        <begin position="336"/>
        <end position="345"/>
    </location>
</feature>
<evidence type="ECO:0000259" key="11">
    <source>
        <dbReference type="SMART" id="SM00249"/>
    </source>
</evidence>
<evidence type="ECO:0000256" key="1">
    <source>
        <dbReference type="ARBA" id="ARBA00004123"/>
    </source>
</evidence>
<dbReference type="InterPro" id="IPR037869">
    <property type="entry name" value="Spp1/CFP1"/>
</dbReference>
<evidence type="ECO:0000313" key="12">
    <source>
        <dbReference type="EMBL" id="KAL3121492.1"/>
    </source>
</evidence>